<dbReference type="Proteomes" id="UP000463051">
    <property type="component" value="Unassembled WGS sequence"/>
</dbReference>
<evidence type="ECO:0000313" key="3">
    <source>
        <dbReference type="Proteomes" id="UP000463051"/>
    </source>
</evidence>
<sequence length="355" mass="40197">MKVLLSYILPSGGMDTLNRTRTEELRKQGVDCHLLYERYGAGLQNMATCPTHVTENDNEIRHLLSTESFQAVVVSSNFMLLEKFRLLGYTGSLIYEVQGLGTLEQAESVITEATPYILAYADALLYPPTSHLIHLLSRFPTKLHFCFPNCLDTTKFQYREHTPPPYPIIGWVGRLEPNKNWQECLEIVYRISLHESQLRLWFFEDSNLSLESERLAYLNAVKRLGLSKKIDIFSNIAHEQMADYLSIIGESRGLLLSTSIMEGFGYAVAEAISCRCPVLSTDSDGVRSFISHNVTGKFYPLGNFEQAVKESLELMRGPLRESIRTQGRALMEASFSPYTYATNFIGMLKYLGVSV</sequence>
<dbReference type="EMBL" id="WJXB01000002">
    <property type="protein sequence ID" value="MRN53004.1"/>
    <property type="molecule type" value="Genomic_DNA"/>
</dbReference>
<dbReference type="CDD" id="cd03801">
    <property type="entry name" value="GT4_PimA-like"/>
    <property type="match status" value="1"/>
</dbReference>
<dbReference type="AlphaFoldDB" id="A0A7X2L146"/>
<protein>
    <submittedName>
        <fullName evidence="2">Glycosyltransferase</fullName>
    </submittedName>
</protein>
<accession>A0A7X2L146</accession>
<organism evidence="2 3">
    <name type="scientific">Paenibacillus monticola</name>
    <dbReference type="NCBI Taxonomy" id="2666075"/>
    <lineage>
        <taxon>Bacteria</taxon>
        <taxon>Bacillati</taxon>
        <taxon>Bacillota</taxon>
        <taxon>Bacilli</taxon>
        <taxon>Bacillales</taxon>
        <taxon>Paenibacillaceae</taxon>
        <taxon>Paenibacillus</taxon>
    </lineage>
</organism>
<dbReference type="PANTHER" id="PTHR12526">
    <property type="entry name" value="GLYCOSYLTRANSFERASE"/>
    <property type="match status" value="1"/>
</dbReference>
<dbReference type="Gene3D" id="3.40.50.2000">
    <property type="entry name" value="Glycogen Phosphorylase B"/>
    <property type="match status" value="1"/>
</dbReference>
<evidence type="ECO:0000259" key="1">
    <source>
        <dbReference type="Pfam" id="PF00534"/>
    </source>
</evidence>
<gene>
    <name evidence="2" type="ORF">GJB61_08335</name>
</gene>
<keyword evidence="2" id="KW-0808">Transferase</keyword>
<comment type="caution">
    <text evidence="2">The sequence shown here is derived from an EMBL/GenBank/DDBJ whole genome shotgun (WGS) entry which is preliminary data.</text>
</comment>
<evidence type="ECO:0000313" key="2">
    <source>
        <dbReference type="EMBL" id="MRN53004.1"/>
    </source>
</evidence>
<dbReference type="SUPFAM" id="SSF53756">
    <property type="entry name" value="UDP-Glycosyltransferase/glycogen phosphorylase"/>
    <property type="match status" value="1"/>
</dbReference>
<dbReference type="RefSeq" id="WP_154117987.1">
    <property type="nucleotide sequence ID" value="NZ_WJXB01000002.1"/>
</dbReference>
<dbReference type="InterPro" id="IPR001296">
    <property type="entry name" value="Glyco_trans_1"/>
</dbReference>
<proteinExistence type="predicted"/>
<feature type="domain" description="Glycosyl transferase family 1" evidence="1">
    <location>
        <begin position="163"/>
        <end position="328"/>
    </location>
</feature>
<keyword evidence="3" id="KW-1185">Reference proteome</keyword>
<reference evidence="2 3" key="1">
    <citation type="submission" date="2019-11" db="EMBL/GenBank/DDBJ databases">
        <title>Paenibacillus monticola sp. nov., a novel PGPR strain isolated from mountain sample in China.</title>
        <authorList>
            <person name="Zhao Q."/>
            <person name="Li H.-P."/>
            <person name="Zhang J.-L."/>
        </authorList>
    </citation>
    <scope>NUCLEOTIDE SEQUENCE [LARGE SCALE GENOMIC DNA]</scope>
    <source>
        <strain evidence="2 3">LC-T2</strain>
    </source>
</reference>
<dbReference type="GO" id="GO:0016757">
    <property type="term" value="F:glycosyltransferase activity"/>
    <property type="evidence" value="ECO:0007669"/>
    <property type="project" value="InterPro"/>
</dbReference>
<name>A0A7X2L146_9BACL</name>
<dbReference type="Pfam" id="PF00534">
    <property type="entry name" value="Glycos_transf_1"/>
    <property type="match status" value="1"/>
</dbReference>